<protein>
    <submittedName>
        <fullName evidence="1">Uncharacterized protein</fullName>
    </submittedName>
</protein>
<name>A0A2G5DIU7_AQUCA</name>
<dbReference type="EMBL" id="KZ305036">
    <property type="protein sequence ID" value="PIA43431.1"/>
    <property type="molecule type" value="Genomic_DNA"/>
</dbReference>
<reference evidence="1 2" key="1">
    <citation type="submission" date="2017-09" db="EMBL/GenBank/DDBJ databases">
        <title>WGS assembly of Aquilegia coerulea Goldsmith.</title>
        <authorList>
            <person name="Hodges S."/>
            <person name="Kramer E."/>
            <person name="Nordborg M."/>
            <person name="Tomkins J."/>
            <person name="Borevitz J."/>
            <person name="Derieg N."/>
            <person name="Yan J."/>
            <person name="Mihaltcheva S."/>
            <person name="Hayes R.D."/>
            <person name="Rokhsar D."/>
        </authorList>
    </citation>
    <scope>NUCLEOTIDE SEQUENCE [LARGE SCALE GENOMIC DNA]</scope>
    <source>
        <strain evidence="2">cv. Goldsmith</strain>
    </source>
</reference>
<sequence length="70" mass="8120">MVIAVKPNKGYGVTAKQYNKYIIWYDTSRTLVCEANHYFTELSICQGWFIISRTLFFIRIISLLLVPSSP</sequence>
<accession>A0A2G5DIU7</accession>
<dbReference type="AlphaFoldDB" id="A0A2G5DIU7"/>
<evidence type="ECO:0000313" key="2">
    <source>
        <dbReference type="Proteomes" id="UP000230069"/>
    </source>
</evidence>
<evidence type="ECO:0000313" key="1">
    <source>
        <dbReference type="EMBL" id="PIA43431.1"/>
    </source>
</evidence>
<dbReference type="InParanoid" id="A0A2G5DIU7"/>
<dbReference type="Proteomes" id="UP000230069">
    <property type="component" value="Unassembled WGS sequence"/>
</dbReference>
<organism evidence="1 2">
    <name type="scientific">Aquilegia coerulea</name>
    <name type="common">Rocky mountain columbine</name>
    <dbReference type="NCBI Taxonomy" id="218851"/>
    <lineage>
        <taxon>Eukaryota</taxon>
        <taxon>Viridiplantae</taxon>
        <taxon>Streptophyta</taxon>
        <taxon>Embryophyta</taxon>
        <taxon>Tracheophyta</taxon>
        <taxon>Spermatophyta</taxon>
        <taxon>Magnoliopsida</taxon>
        <taxon>Ranunculales</taxon>
        <taxon>Ranunculaceae</taxon>
        <taxon>Thalictroideae</taxon>
        <taxon>Aquilegia</taxon>
    </lineage>
</organism>
<proteinExistence type="predicted"/>
<keyword evidence="2" id="KW-1185">Reference proteome</keyword>
<gene>
    <name evidence="1" type="ORF">AQUCO_01900075v1</name>
</gene>